<dbReference type="AlphaFoldDB" id="A0A8X6YAI9"/>
<proteinExistence type="predicted"/>
<gene>
    <name evidence="1" type="primary">NCL1_39160</name>
    <name evidence="1" type="ORF">TNIN_79231</name>
</gene>
<name>A0A8X6YAI9_9ARAC</name>
<evidence type="ECO:0000313" key="1">
    <source>
        <dbReference type="EMBL" id="GFY68562.1"/>
    </source>
</evidence>
<comment type="caution">
    <text evidence="1">The sequence shown here is derived from an EMBL/GenBank/DDBJ whole genome shotgun (WGS) entry which is preliminary data.</text>
</comment>
<sequence>MFIFPMCHKSDTYDIPAKFIIKAERQLRLKVKVIRSDIGGEFITRTKGYRVWIPEDSKVIETSNIRFQKPQQSNSGVVIASPGLKFSDYKVVEHGNDVIKLNNIPVSLPQNSDSETEDEELSRTDRSVDPVKTTWKCVVVPRPDGFRNNILL</sequence>
<evidence type="ECO:0000313" key="2">
    <source>
        <dbReference type="Proteomes" id="UP000886998"/>
    </source>
</evidence>
<organism evidence="1 2">
    <name type="scientific">Trichonephila inaurata madagascariensis</name>
    <dbReference type="NCBI Taxonomy" id="2747483"/>
    <lineage>
        <taxon>Eukaryota</taxon>
        <taxon>Metazoa</taxon>
        <taxon>Ecdysozoa</taxon>
        <taxon>Arthropoda</taxon>
        <taxon>Chelicerata</taxon>
        <taxon>Arachnida</taxon>
        <taxon>Araneae</taxon>
        <taxon>Araneomorphae</taxon>
        <taxon>Entelegynae</taxon>
        <taxon>Araneoidea</taxon>
        <taxon>Nephilidae</taxon>
        <taxon>Trichonephila</taxon>
        <taxon>Trichonephila inaurata</taxon>
    </lineage>
</organism>
<keyword evidence="2" id="KW-1185">Reference proteome</keyword>
<accession>A0A8X6YAI9</accession>
<dbReference type="Proteomes" id="UP000886998">
    <property type="component" value="Unassembled WGS sequence"/>
</dbReference>
<reference evidence="1" key="1">
    <citation type="submission" date="2020-08" db="EMBL/GenBank/DDBJ databases">
        <title>Multicomponent nature underlies the extraordinary mechanical properties of spider dragline silk.</title>
        <authorList>
            <person name="Kono N."/>
            <person name="Nakamura H."/>
            <person name="Mori M."/>
            <person name="Yoshida Y."/>
            <person name="Ohtoshi R."/>
            <person name="Malay A.D."/>
            <person name="Moran D.A.P."/>
            <person name="Tomita M."/>
            <person name="Numata K."/>
            <person name="Arakawa K."/>
        </authorList>
    </citation>
    <scope>NUCLEOTIDE SEQUENCE</scope>
</reference>
<dbReference type="EMBL" id="BMAV01017121">
    <property type="protein sequence ID" value="GFY68562.1"/>
    <property type="molecule type" value="Genomic_DNA"/>
</dbReference>
<protein>
    <submittedName>
        <fullName evidence="1">Uncharacterized protein</fullName>
    </submittedName>
</protein>
<dbReference type="OrthoDB" id="413361at2759"/>